<organism evidence="1 2">
    <name type="scientific">Escherichia coli DORA_A_5_14_21</name>
    <dbReference type="NCBI Taxonomy" id="1403943"/>
    <lineage>
        <taxon>Bacteria</taxon>
        <taxon>Pseudomonadati</taxon>
        <taxon>Pseudomonadota</taxon>
        <taxon>Gammaproteobacteria</taxon>
        <taxon>Enterobacterales</taxon>
        <taxon>Enterobacteriaceae</taxon>
        <taxon>Escherichia</taxon>
    </lineage>
</organism>
<dbReference type="Proteomes" id="UP000018853">
    <property type="component" value="Unassembled WGS sequence"/>
</dbReference>
<protein>
    <submittedName>
        <fullName evidence="1">Uncharacterized protein</fullName>
    </submittedName>
</protein>
<reference evidence="1 2" key="1">
    <citation type="submission" date="2013-12" db="EMBL/GenBank/DDBJ databases">
        <title>A Varibaculum cambriense genome reconstructed from a premature infant gut community with otherwise low bacterial novelty that shifts toward anaerobic metabolism during the third week of life.</title>
        <authorList>
            <person name="Brown C.T."/>
            <person name="Sharon I."/>
            <person name="Thomas B.C."/>
            <person name="Castelle C.J."/>
            <person name="Morowitz M.J."/>
            <person name="Banfield J.F."/>
        </authorList>
    </citation>
    <scope>NUCLEOTIDE SEQUENCE [LARGE SCALE GENOMIC DNA]</scope>
    <source>
        <strain evidence="2">DORA_A_5_14_21</strain>
    </source>
</reference>
<name>W1X6X0_ECOLX</name>
<dbReference type="EMBL" id="AZLZ01001301">
    <property type="protein sequence ID" value="ETJ25195.1"/>
    <property type="molecule type" value="Genomic_DNA"/>
</dbReference>
<accession>W1X6X0</accession>
<evidence type="ECO:0000313" key="1">
    <source>
        <dbReference type="EMBL" id="ETJ25195.1"/>
    </source>
</evidence>
<gene>
    <name evidence="1" type="ORF">Q609_ECAC01301G0001</name>
</gene>
<sequence length="20" mass="2292">MNTLSFLLFSEEESLFITLG</sequence>
<feature type="non-terminal residue" evidence="1">
    <location>
        <position position="20"/>
    </location>
</feature>
<evidence type="ECO:0000313" key="2">
    <source>
        <dbReference type="Proteomes" id="UP000018853"/>
    </source>
</evidence>
<dbReference type="AlphaFoldDB" id="W1X6X0"/>
<proteinExistence type="predicted"/>
<comment type="caution">
    <text evidence="1">The sequence shown here is derived from an EMBL/GenBank/DDBJ whole genome shotgun (WGS) entry which is preliminary data.</text>
</comment>